<dbReference type="Proteomes" id="UP001268610">
    <property type="component" value="Unassembled WGS sequence"/>
</dbReference>
<name>A0AAJ2GS03_9HYPH</name>
<protein>
    <submittedName>
        <fullName evidence="2">Uncharacterized protein</fullName>
    </submittedName>
</protein>
<evidence type="ECO:0000313" key="2">
    <source>
        <dbReference type="EMBL" id="MDR9774607.1"/>
    </source>
</evidence>
<keyword evidence="1" id="KW-0812">Transmembrane</keyword>
<feature type="transmembrane region" description="Helical" evidence="1">
    <location>
        <begin position="12"/>
        <end position="36"/>
    </location>
</feature>
<accession>A0AAJ2GS03</accession>
<dbReference type="AlphaFoldDB" id="A0AAJ2GS03"/>
<feature type="transmembrane region" description="Helical" evidence="1">
    <location>
        <begin position="82"/>
        <end position="100"/>
    </location>
</feature>
<gene>
    <name evidence="2" type="ORF">RJJ65_18450</name>
</gene>
<keyword evidence="1" id="KW-0472">Membrane</keyword>
<dbReference type="RefSeq" id="WP_244597466.1">
    <property type="nucleotide sequence ID" value="NZ_JAVLSD010000010.1"/>
</dbReference>
<evidence type="ECO:0000313" key="3">
    <source>
        <dbReference type="Proteomes" id="UP001268610"/>
    </source>
</evidence>
<reference evidence="2" key="1">
    <citation type="submission" date="2023-04" db="EMBL/GenBank/DDBJ databases">
        <title>Genomic characterization of faba bean (Vicia faba) microsymbionts in Mexican soils.</title>
        <authorList>
            <person name="Rivera Orduna F.N."/>
            <person name="Guevara-Luna J."/>
            <person name="Yan J."/>
            <person name="Arroyo-Herrera I."/>
            <person name="Li Y."/>
            <person name="Vasquez-Murrieta M.S."/>
            <person name="Wang E.T."/>
        </authorList>
    </citation>
    <scope>NUCLEOTIDE SEQUENCE</scope>
    <source>
        <strain evidence="2">CH26</strain>
    </source>
</reference>
<evidence type="ECO:0000256" key="1">
    <source>
        <dbReference type="SAM" id="Phobius"/>
    </source>
</evidence>
<proteinExistence type="predicted"/>
<comment type="caution">
    <text evidence="2">The sequence shown here is derived from an EMBL/GenBank/DDBJ whole genome shotgun (WGS) entry which is preliminary data.</text>
</comment>
<dbReference type="EMBL" id="JAVLSF010000009">
    <property type="protein sequence ID" value="MDR9774607.1"/>
    <property type="molecule type" value="Genomic_DNA"/>
</dbReference>
<organism evidence="2 3">
    <name type="scientific">Rhizobium hidalgonense</name>
    <dbReference type="NCBI Taxonomy" id="1538159"/>
    <lineage>
        <taxon>Bacteria</taxon>
        <taxon>Pseudomonadati</taxon>
        <taxon>Pseudomonadota</taxon>
        <taxon>Alphaproteobacteria</taxon>
        <taxon>Hyphomicrobiales</taxon>
        <taxon>Rhizobiaceae</taxon>
        <taxon>Rhizobium/Agrobacterium group</taxon>
        <taxon>Rhizobium</taxon>
    </lineage>
</organism>
<sequence length="105" mass="11679">MAKRAEAGGVMHFLEVFAVGCLIAAAIFHVCMLIAFEQLTNKINKYGPNLVTKSSKALPQIDPNSPLIPLELKNRFQLYRQAWMVVIAIFIIPVVIYAVTKAYVS</sequence>
<keyword evidence="1" id="KW-1133">Transmembrane helix</keyword>